<evidence type="ECO:0000259" key="2">
    <source>
        <dbReference type="Pfam" id="PF02721"/>
    </source>
</evidence>
<dbReference type="SUPFAM" id="SSF50249">
    <property type="entry name" value="Nucleic acid-binding proteins"/>
    <property type="match status" value="3"/>
</dbReference>
<accession>A0A1R3GXS0</accession>
<dbReference type="InterPro" id="IPR003871">
    <property type="entry name" value="RFA1B/D_OB_1st"/>
</dbReference>
<organism evidence="3 4">
    <name type="scientific">Corchorus olitorius</name>
    <dbReference type="NCBI Taxonomy" id="93759"/>
    <lineage>
        <taxon>Eukaryota</taxon>
        <taxon>Viridiplantae</taxon>
        <taxon>Streptophyta</taxon>
        <taxon>Embryophyta</taxon>
        <taxon>Tracheophyta</taxon>
        <taxon>Spermatophyta</taxon>
        <taxon>Magnoliopsida</taxon>
        <taxon>eudicotyledons</taxon>
        <taxon>Gunneridae</taxon>
        <taxon>Pentapetalae</taxon>
        <taxon>rosids</taxon>
        <taxon>malvids</taxon>
        <taxon>Malvales</taxon>
        <taxon>Malvaceae</taxon>
        <taxon>Grewioideae</taxon>
        <taxon>Apeibeae</taxon>
        <taxon>Corchorus</taxon>
    </lineage>
</organism>
<dbReference type="InterPro" id="IPR012340">
    <property type="entry name" value="NA-bd_OB-fold"/>
</dbReference>
<dbReference type="Pfam" id="PF02721">
    <property type="entry name" value="DUF223"/>
    <property type="match status" value="1"/>
</dbReference>
<proteinExistence type="predicted"/>
<comment type="caution">
    <text evidence="3">The sequence shown here is derived from an EMBL/GenBank/DDBJ whole genome shotgun (WGS) entry which is preliminary data.</text>
</comment>
<dbReference type="EMBL" id="AWUE01021254">
    <property type="protein sequence ID" value="OMO62892.1"/>
    <property type="molecule type" value="Genomic_DNA"/>
</dbReference>
<gene>
    <name evidence="3" type="ORF">COLO4_32842</name>
</gene>
<dbReference type="Gene3D" id="2.40.50.140">
    <property type="entry name" value="Nucleic acid-binding proteins"/>
    <property type="match status" value="3"/>
</dbReference>
<dbReference type="Proteomes" id="UP000187203">
    <property type="component" value="Unassembled WGS sequence"/>
</dbReference>
<name>A0A1R3GXS0_9ROSI</name>
<dbReference type="AlphaFoldDB" id="A0A1R3GXS0"/>
<evidence type="ECO:0000313" key="4">
    <source>
        <dbReference type="Proteomes" id="UP000187203"/>
    </source>
</evidence>
<dbReference type="CDD" id="cd04480">
    <property type="entry name" value="RPA1_DBD_A_like"/>
    <property type="match status" value="1"/>
</dbReference>
<evidence type="ECO:0000313" key="3">
    <source>
        <dbReference type="EMBL" id="OMO62892.1"/>
    </source>
</evidence>
<keyword evidence="4" id="KW-1185">Reference proteome</keyword>
<sequence>MSLSSTKKGPVKLIHARIAQLRPGIRAYVVVRLSRLWETIFPGSATSARTCVLLLDDEGNAIQAFIYSGIISRFRGRLIEGRVFKIYRFQVAECKSGYNPVPSEYIINFNSSTVMEEVSLDVDNYPRHYFRFATMDEISGRGDKHPTLTDVIGLLMTVVDESSVSVAHGGGSAAKRDVLVKLLGGEVIRVCFWQGQMDLLCVESIKSLSTKPVIVVAGLVVKEFVGVKYLSTCSVTKVFFDLDVVDSERIREKYIDDQSLVEFIGVDEAANAQAVLEAEDGVLDELFYAELADVKGKRYRIEAKISEINTSNGWYYEACPMCGVKLQPKNGIFYCPKDGVVTPKFVMQLNVFIDDGSARMEVAVFGGLAESLIGVELSKIVSKPGLKRVDLLDRTKLPSSARDAMGLEYEFIIGVTDQSVRRGYLKYKVFKFTPKAVEVLPSAMQIDLEKGKGKIGESSQVPGVCDVGGPKTPPENSPEFVRHSDPPPSTPISIGSAGSGKRKDITSPDCQAVPTDLFSEDFPQGKKLKKR</sequence>
<evidence type="ECO:0000256" key="1">
    <source>
        <dbReference type="SAM" id="MobiDB-lite"/>
    </source>
</evidence>
<dbReference type="OrthoDB" id="1113238at2759"/>
<dbReference type="STRING" id="93759.A0A1R3GXS0"/>
<dbReference type="PANTHER" id="PTHR47165">
    <property type="entry name" value="OS03G0429900 PROTEIN"/>
    <property type="match status" value="1"/>
</dbReference>
<feature type="region of interest" description="Disordered" evidence="1">
    <location>
        <begin position="454"/>
        <end position="531"/>
    </location>
</feature>
<dbReference type="PANTHER" id="PTHR47165:SF4">
    <property type="entry name" value="OS03G0429900 PROTEIN"/>
    <property type="match status" value="1"/>
</dbReference>
<protein>
    <submittedName>
        <fullName evidence="3">Nucleic acid-binding protein</fullName>
    </submittedName>
</protein>
<feature type="domain" description="Replication protein A 70 kDa DNA-binding subunit B/D first OB fold" evidence="2">
    <location>
        <begin position="16"/>
        <end position="116"/>
    </location>
</feature>
<reference evidence="4" key="1">
    <citation type="submission" date="2013-09" db="EMBL/GenBank/DDBJ databases">
        <title>Corchorus olitorius genome sequencing.</title>
        <authorList>
            <person name="Alam M."/>
            <person name="Haque M.S."/>
            <person name="Islam M.S."/>
            <person name="Emdad E.M."/>
            <person name="Islam M.M."/>
            <person name="Ahmed B."/>
            <person name="Halim A."/>
            <person name="Hossen Q.M.M."/>
            <person name="Hossain M.Z."/>
            <person name="Ahmed R."/>
            <person name="Khan M.M."/>
            <person name="Islam R."/>
            <person name="Rashid M.M."/>
            <person name="Khan S.A."/>
            <person name="Rahman M.S."/>
            <person name="Alam M."/>
            <person name="Yahiya A.S."/>
            <person name="Khan M.S."/>
            <person name="Azam M.S."/>
            <person name="Haque T."/>
            <person name="Lashkar M.Z.H."/>
            <person name="Akhand A.I."/>
            <person name="Morshed G."/>
            <person name="Roy S."/>
            <person name="Uddin K.S."/>
            <person name="Rabeya T."/>
            <person name="Hossain A.S."/>
            <person name="Chowdhury A."/>
            <person name="Snigdha A.R."/>
            <person name="Mortoza M.S."/>
            <person name="Matin S.A."/>
            <person name="Hoque S.M.E."/>
            <person name="Islam M.K."/>
            <person name="Roy D.K."/>
            <person name="Haider R."/>
            <person name="Moosa M.M."/>
            <person name="Elias S.M."/>
            <person name="Hasan A.M."/>
            <person name="Jahan S."/>
            <person name="Shafiuddin M."/>
            <person name="Mahmood N."/>
            <person name="Shommy N.S."/>
        </authorList>
    </citation>
    <scope>NUCLEOTIDE SEQUENCE [LARGE SCALE GENOMIC DNA]</scope>
    <source>
        <strain evidence="4">cv. O-4</strain>
    </source>
</reference>